<dbReference type="EMBL" id="BOOY01000032">
    <property type="protein sequence ID" value="GIJ05345.1"/>
    <property type="molecule type" value="Genomic_DNA"/>
</dbReference>
<comment type="caution">
    <text evidence="1">The sequence shown here is derived from an EMBL/GenBank/DDBJ whole genome shotgun (WGS) entry which is preliminary data.</text>
</comment>
<sequence>MTQILVGGRPLQTAGDPVTGELVQLDGEAYYRIRGVDAMPPFLMSLVSDSDHWLFVSSTGALTAGRVDPHHALFPYYTDDKIHDARHDTGAVTVLLVHTPDGRQLWEPFADRHAGAYAVTRSLYKSAVGTTVRFEEVNHDLGLTFAYSWAPSERFGFVRAAALTNSGGAAVTVELLDGVRNLVPAGVDRFFQEHFSTLVDGHKDAELDERTGLGIYTLTSIPGDSAKPGEALRAAVAWSRGLPQPVHLLSTVQLDAFRAGRGVTAETHLRGRRGAHLSVATLTVGAGDTADWRTGVDTGLDAAAVVRLRRLMERSPAHVVVAAADADVRRGTEALRAIVGAADGLQTTGDELSAARHFSNVLFNVMRGGMPDDGYTVRARDVAAYLRHASPRTARRRADWLAALPEAQTHAELVASAAGDPELERLAREFLPLTFSRRHGDPSRPWNTFAIAVKDADGQRILGYQGNWRDIFQNWEALAWSFPEYAESMIFRFVNASTADGNNPYRITATGIDWEVLIPGDPHSHVGYWGDHQIIYLLRLLETSQRFHPGRLRELLTERLFVYADVPYRIRPYAELLADPRDAVTFDAAKHEALAGREAGPFLLDGAGDPLRVTLAEKLLVPALAKLGAFLPGAGIWMNTQRPEWNDANNALVGYGVSMVTLYQLRRYLAFCQELLAGLDLALTAPVAALLRRTAQVLTAHAPAADVSDTERRAILDGLAGAASDYRAALYDGGLPEDTDVVPAADVAGFLSVALRHLDQTVAANRRPDGLYHSYNLLRVDPGGIAVRRLPEMLEGQVAVLGSGALSPAAAAELLDALRASAMYRPDQNSYTLYPDRQLPRFLAKNVLPADAPARAKLLAELIARGDRRIVVRDDDGGLHFAAAHANAGVLAAALDAIAEPDLAELVAADRQAVLDLYEEVFDHRSFTGRSGTLYKYEGLGCIYWHMVSKLLLAVGETLPHATGPVADRLRAHYEQIRDGIGVHKDPAVHGAIPLDPYSHTPGFTGAQQPGMTGQVKEDVIGRVAELGLTVTDGRIVVDPSLIRPAEFRAEPGTLTYVDTAGARATVEVPAGGYAFTFCQVPVVVQRAGSPELVLTTRAGETVARSELEIDAHTSASVFAREGAVTRIDVRI</sequence>
<accession>A0A8J3YCA4</accession>
<organism evidence="1 2">
    <name type="scientific">Spirilliplanes yamanashiensis</name>
    <dbReference type="NCBI Taxonomy" id="42233"/>
    <lineage>
        <taxon>Bacteria</taxon>
        <taxon>Bacillati</taxon>
        <taxon>Actinomycetota</taxon>
        <taxon>Actinomycetes</taxon>
        <taxon>Micromonosporales</taxon>
        <taxon>Micromonosporaceae</taxon>
        <taxon>Spirilliplanes</taxon>
    </lineage>
</organism>
<dbReference type="RefSeq" id="WP_203940542.1">
    <property type="nucleotide sequence ID" value="NZ_BAAAGJ010000011.1"/>
</dbReference>
<protein>
    <submittedName>
        <fullName evidence="1">Uncharacterized protein</fullName>
    </submittedName>
</protein>
<dbReference type="Proteomes" id="UP000652013">
    <property type="component" value="Unassembled WGS sequence"/>
</dbReference>
<keyword evidence="2" id="KW-1185">Reference proteome</keyword>
<evidence type="ECO:0000313" key="2">
    <source>
        <dbReference type="Proteomes" id="UP000652013"/>
    </source>
</evidence>
<name>A0A8J3YCA4_9ACTN</name>
<dbReference type="AlphaFoldDB" id="A0A8J3YCA4"/>
<proteinExistence type="predicted"/>
<reference evidence="1" key="1">
    <citation type="submission" date="2021-01" db="EMBL/GenBank/DDBJ databases">
        <title>Whole genome shotgun sequence of Spirilliplanes yamanashiensis NBRC 15828.</title>
        <authorList>
            <person name="Komaki H."/>
            <person name="Tamura T."/>
        </authorList>
    </citation>
    <scope>NUCLEOTIDE SEQUENCE</scope>
    <source>
        <strain evidence="1">NBRC 15828</strain>
    </source>
</reference>
<gene>
    <name evidence="1" type="ORF">Sya03_46970</name>
</gene>
<evidence type="ECO:0000313" key="1">
    <source>
        <dbReference type="EMBL" id="GIJ05345.1"/>
    </source>
</evidence>